<dbReference type="Pfam" id="PF21311">
    <property type="entry name" value="Phage_RBD_prop"/>
    <property type="match status" value="1"/>
</dbReference>
<dbReference type="Proteomes" id="UP001230328">
    <property type="component" value="Unassembled WGS sequence"/>
</dbReference>
<comment type="caution">
    <text evidence="2">The sequence shown here is derived from an EMBL/GenBank/DDBJ whole genome shotgun (WGS) entry which is preliminary data.</text>
</comment>
<dbReference type="RefSeq" id="WP_307523636.1">
    <property type="nucleotide sequence ID" value="NZ_JAUSZI010000002.1"/>
</dbReference>
<dbReference type="PROSITE" id="PS51318">
    <property type="entry name" value="TAT"/>
    <property type="match status" value="1"/>
</dbReference>
<reference evidence="2 3" key="1">
    <citation type="submission" date="2023-07" db="EMBL/GenBank/DDBJ databases">
        <title>Comparative genomics of wheat-associated soil bacteria to identify genetic determinants of phenazine resistance.</title>
        <authorList>
            <person name="Mouncey N."/>
        </authorList>
    </citation>
    <scope>NUCLEOTIDE SEQUENCE [LARGE SCALE GENOMIC DNA]</scope>
    <source>
        <strain evidence="2 3">V2I4</strain>
    </source>
</reference>
<accession>A0ABU0SY63</accession>
<proteinExistence type="predicted"/>
<organism evidence="2 3">
    <name type="scientific">Streptomyces umbrinus</name>
    <dbReference type="NCBI Taxonomy" id="67370"/>
    <lineage>
        <taxon>Bacteria</taxon>
        <taxon>Bacillati</taxon>
        <taxon>Actinomycetota</taxon>
        <taxon>Actinomycetes</taxon>
        <taxon>Kitasatosporales</taxon>
        <taxon>Streptomycetaceae</taxon>
        <taxon>Streptomyces</taxon>
        <taxon>Streptomyces phaeochromogenes group</taxon>
    </lineage>
</organism>
<evidence type="ECO:0000313" key="2">
    <source>
        <dbReference type="EMBL" id="MDQ1028475.1"/>
    </source>
</evidence>
<evidence type="ECO:0000313" key="3">
    <source>
        <dbReference type="Proteomes" id="UP001230328"/>
    </source>
</evidence>
<dbReference type="InterPro" id="IPR048799">
    <property type="entry name" value="P68_RBP_TagC-like_beta-prop"/>
</dbReference>
<feature type="domain" description="P68 RBP/TagC-like beta-propeller" evidence="1">
    <location>
        <begin position="67"/>
        <end position="302"/>
    </location>
</feature>
<gene>
    <name evidence="2" type="ORF">QF035_006057</name>
</gene>
<keyword evidence="3" id="KW-1185">Reference proteome</keyword>
<evidence type="ECO:0000259" key="1">
    <source>
        <dbReference type="Pfam" id="PF21311"/>
    </source>
</evidence>
<dbReference type="EMBL" id="JAUSZI010000002">
    <property type="protein sequence ID" value="MDQ1028475.1"/>
    <property type="molecule type" value="Genomic_DNA"/>
</dbReference>
<sequence length="329" mass="35692">MSALDESNSRINRRTLLKAGGAAAVGLGATVLGATPASASVPVSMRFVLGGTGGNPIWKRSLHANWVLQSFGYDSVNEQIYFLQHNSTNTNAEYYGDIWVTRTDLAGNETGSMALHGFGHGVSVAVEPYNGKVYLWTETLGAGTTNENFYGTRMGRFEFINGAVFEANDSRIQDRTPTISDVVRNPQPVIDPSTNRLLVRYSNGTQRRIVAFNLSDARAGRLADANRLVERALPDPVATHQGFAAYGSFAYLLEGGTNSASYLRTIDLNDVGSSVVETFETTAGQSLPTREPEGMGIWLAPEPRLCFGFESNTGGVRQASVFYKDQLVW</sequence>
<protein>
    <recommendedName>
        <fullName evidence="1">P68 RBP/TagC-like beta-propeller domain-containing protein</fullName>
    </recommendedName>
</protein>
<dbReference type="InterPro" id="IPR006311">
    <property type="entry name" value="TAT_signal"/>
</dbReference>
<name>A0ABU0SY63_9ACTN</name>